<evidence type="ECO:0000313" key="2">
    <source>
        <dbReference type="Proteomes" id="UP000734823"/>
    </source>
</evidence>
<dbReference type="RefSeq" id="WP_187224147.1">
    <property type="nucleotide sequence ID" value="NZ_JABVED010000023.1"/>
</dbReference>
<dbReference type="EMBL" id="JABVED010000023">
    <property type="protein sequence ID" value="MBC6451067.1"/>
    <property type="molecule type" value="Genomic_DNA"/>
</dbReference>
<sequence length="196" mass="21633">MTVTVWFDPSCPFTWRTSRWVKDVAGRRGEKVSWRFLSLAILNEGKEIPENYRQAHLRARAALRVLTATDGHHGQDAVDRLYAAIGKRVHDDDERLTREVLVAALAEAELPASLIEAAEDAEFDRIVRASHDEGQARVGTETGSPVIAIDDGPGFFGPVVSSVPGPEAADQLFDAMRLLSGVREFSEVKRAREPLS</sequence>
<dbReference type="InterPro" id="IPR036249">
    <property type="entry name" value="Thioredoxin-like_sf"/>
</dbReference>
<accession>A0ABR7LEL9</accession>
<name>A0ABR7LEL9_9PSEU</name>
<organism evidence="1 2">
    <name type="scientific">Actinokineospora xionganensis</name>
    <dbReference type="NCBI Taxonomy" id="2684470"/>
    <lineage>
        <taxon>Bacteria</taxon>
        <taxon>Bacillati</taxon>
        <taxon>Actinomycetota</taxon>
        <taxon>Actinomycetes</taxon>
        <taxon>Pseudonocardiales</taxon>
        <taxon>Pseudonocardiaceae</taxon>
        <taxon>Actinokineospora</taxon>
    </lineage>
</organism>
<dbReference type="InterPro" id="IPR053977">
    <property type="entry name" value="Rv2466c-like"/>
</dbReference>
<protein>
    <submittedName>
        <fullName evidence="1">Disulfide bond formation protein DsbA</fullName>
    </submittedName>
</protein>
<proteinExistence type="predicted"/>
<dbReference type="SUPFAM" id="SSF52833">
    <property type="entry name" value="Thioredoxin-like"/>
    <property type="match status" value="1"/>
</dbReference>
<comment type="caution">
    <text evidence="1">The sequence shown here is derived from an EMBL/GenBank/DDBJ whole genome shotgun (WGS) entry which is preliminary data.</text>
</comment>
<reference evidence="1 2" key="1">
    <citation type="submission" date="2020-06" db="EMBL/GenBank/DDBJ databases">
        <title>Actinokineospora xiongansis sp. nov., isolated from soil of Baiyangdian.</title>
        <authorList>
            <person name="Zhang X."/>
        </authorList>
    </citation>
    <scope>NUCLEOTIDE SEQUENCE [LARGE SCALE GENOMIC DNA]</scope>
    <source>
        <strain evidence="1 2">HBU206404</strain>
    </source>
</reference>
<dbReference type="CDD" id="cd02972">
    <property type="entry name" value="DsbA_family"/>
    <property type="match status" value="1"/>
</dbReference>
<dbReference type="Proteomes" id="UP000734823">
    <property type="component" value="Unassembled WGS sequence"/>
</dbReference>
<dbReference type="Pfam" id="PF22234">
    <property type="entry name" value="Rv2466c-like"/>
    <property type="match status" value="1"/>
</dbReference>
<dbReference type="Gene3D" id="3.40.30.10">
    <property type="entry name" value="Glutaredoxin"/>
    <property type="match status" value="1"/>
</dbReference>
<gene>
    <name evidence="1" type="ORF">GPZ80_28275</name>
</gene>
<keyword evidence="2" id="KW-1185">Reference proteome</keyword>
<evidence type="ECO:0000313" key="1">
    <source>
        <dbReference type="EMBL" id="MBC6451067.1"/>
    </source>
</evidence>